<gene>
    <name evidence="3" type="ORF">CK820_G0026609</name>
</gene>
<protein>
    <submittedName>
        <fullName evidence="3">MUC16 isoform 4</fullName>
    </submittedName>
</protein>
<dbReference type="InterPro" id="IPR036364">
    <property type="entry name" value="SEA_dom_sf"/>
</dbReference>
<feature type="domain" description="SEA" evidence="2">
    <location>
        <begin position="252"/>
        <end position="373"/>
    </location>
</feature>
<feature type="domain" description="SEA" evidence="2">
    <location>
        <begin position="1"/>
        <end position="61"/>
    </location>
</feature>
<feature type="domain" description="SEA" evidence="2">
    <location>
        <begin position="541"/>
        <end position="662"/>
    </location>
</feature>
<comment type="caution">
    <text evidence="3">The sequence shown here is derived from an EMBL/GenBank/DDBJ whole genome shotgun (WGS) entry which is preliminary data.</text>
</comment>
<dbReference type="Gene3D" id="3.30.70.960">
    <property type="entry name" value="SEA domain"/>
    <property type="match status" value="5"/>
</dbReference>
<sequence>PEKDGAATRVDAVCTHRPDPKSPGLDRERLYWKLSQLTHGVTELGPYNLDRHSLYVNGFTHQSSMTTTRTPDTSTMHLATSRTPASLSGPTTASPLPVLFTINFTITNLRYEENMHHPGSRKFNTTERVLQGLLRPVFKNTSVGPLYSGCRLTLLRPKKDGAATKVDAICTYRPDPKSPGLDREQLYWELSQLTHSITELGPYTLDRDSLYVNGFTQRSSVPTTSTPGTSTVDLGTSGTPVSKPGPSAASPLLVLFTLNFTITNLRYEENMQHPGSRKFNTTERVLQGLLRSLFKSTSVGPLYSGCRLTLLRPEKDGTATGVDAICTHHPDPKSPRLDREQLYWELSQLTHNITELGPYVLDNDSLFVNGFTHRSSVPTTSTPGTPTVYLGASKTPASIFGPSAASHLLILFTLNFTITNLRYEENMWPGSRKFNTTERVLQGLLRPLFKNTSVGPLYSGCRLTLLRPEKDGEATRVDAICTHGPDPTGPGLDREQLYLELSQLTHSITELGPYTLDRDSLYVNGFTHRSSVPTTSTGVVSEEPFTLNFTINNLRYMADMGQPGSLKFNITDNIMQHLLSPLFQRSSLGARYTGCRVIALRSVKNGAETRVDLLCTYLQPLSGPGLPIKQVFHELSQQTHGITRLGPYSLDKDSLYLNGHHTLQRQSTT</sequence>
<dbReference type="InterPro" id="IPR028850">
    <property type="entry name" value="MUC16"/>
</dbReference>
<evidence type="ECO:0000313" key="4">
    <source>
        <dbReference type="Proteomes" id="UP000236370"/>
    </source>
</evidence>
<organism evidence="3 4">
    <name type="scientific">Pan troglodytes</name>
    <name type="common">Chimpanzee</name>
    <dbReference type="NCBI Taxonomy" id="9598"/>
    <lineage>
        <taxon>Eukaryota</taxon>
        <taxon>Metazoa</taxon>
        <taxon>Chordata</taxon>
        <taxon>Craniata</taxon>
        <taxon>Vertebrata</taxon>
        <taxon>Euteleostomi</taxon>
        <taxon>Mammalia</taxon>
        <taxon>Eutheria</taxon>
        <taxon>Euarchontoglires</taxon>
        <taxon>Primates</taxon>
        <taxon>Haplorrhini</taxon>
        <taxon>Catarrhini</taxon>
        <taxon>Hominidae</taxon>
        <taxon>Pan</taxon>
    </lineage>
</organism>
<name>A0A2J8LWX3_PANTR</name>
<dbReference type="AlphaFoldDB" id="A0A2J8LWX3"/>
<feature type="region of interest" description="Disordered" evidence="1">
    <location>
        <begin position="219"/>
        <end position="245"/>
    </location>
</feature>
<proteinExistence type="predicted"/>
<dbReference type="Pfam" id="PF01390">
    <property type="entry name" value="SEA"/>
    <property type="match status" value="5"/>
</dbReference>
<dbReference type="SUPFAM" id="SSF82671">
    <property type="entry name" value="SEA domain"/>
    <property type="match status" value="5"/>
</dbReference>
<dbReference type="FunFam" id="3.30.70.960:FF:000003">
    <property type="entry name" value="MUC16 isoform 1"/>
    <property type="match status" value="4"/>
</dbReference>
<feature type="compositionally biased region" description="Low complexity" evidence="1">
    <location>
        <begin position="219"/>
        <end position="232"/>
    </location>
</feature>
<evidence type="ECO:0000313" key="3">
    <source>
        <dbReference type="EMBL" id="PNI51781.1"/>
    </source>
</evidence>
<dbReference type="InterPro" id="IPR000082">
    <property type="entry name" value="SEA_dom"/>
</dbReference>
<evidence type="ECO:0000256" key="1">
    <source>
        <dbReference type="SAM" id="MobiDB-lite"/>
    </source>
</evidence>
<dbReference type="PROSITE" id="PS50024">
    <property type="entry name" value="SEA"/>
    <property type="match status" value="5"/>
</dbReference>
<feature type="domain" description="SEA" evidence="2">
    <location>
        <begin position="96"/>
        <end position="217"/>
    </location>
</feature>
<dbReference type="PANTHER" id="PTHR14672:SF1">
    <property type="entry name" value="MUCIN-16"/>
    <property type="match status" value="1"/>
</dbReference>
<dbReference type="Proteomes" id="UP000236370">
    <property type="component" value="Unassembled WGS sequence"/>
</dbReference>
<evidence type="ECO:0000259" key="2">
    <source>
        <dbReference type="PROSITE" id="PS50024"/>
    </source>
</evidence>
<feature type="non-terminal residue" evidence="3">
    <location>
        <position position="1"/>
    </location>
</feature>
<feature type="domain" description="SEA" evidence="2">
    <location>
        <begin position="408"/>
        <end position="528"/>
    </location>
</feature>
<dbReference type="PANTHER" id="PTHR14672">
    <property type="entry name" value="MUCIN-16"/>
    <property type="match status" value="1"/>
</dbReference>
<dbReference type="EMBL" id="NBAG03000278">
    <property type="protein sequence ID" value="PNI51781.1"/>
    <property type="molecule type" value="Genomic_DNA"/>
</dbReference>
<reference evidence="3 4" key="1">
    <citation type="submission" date="2017-12" db="EMBL/GenBank/DDBJ databases">
        <title>High-resolution comparative analysis of great ape genomes.</title>
        <authorList>
            <person name="Pollen A."/>
            <person name="Hastie A."/>
            <person name="Hormozdiari F."/>
            <person name="Dougherty M."/>
            <person name="Liu R."/>
            <person name="Chaisson M."/>
            <person name="Hoppe E."/>
            <person name="Hill C."/>
            <person name="Pang A."/>
            <person name="Hillier L."/>
            <person name="Baker C."/>
            <person name="Armstrong J."/>
            <person name="Shendure J."/>
            <person name="Paten B."/>
            <person name="Wilson R."/>
            <person name="Chao H."/>
            <person name="Schneider V."/>
            <person name="Ventura M."/>
            <person name="Kronenberg Z."/>
            <person name="Murali S."/>
            <person name="Gordon D."/>
            <person name="Cantsilieris S."/>
            <person name="Munson K."/>
            <person name="Nelson B."/>
            <person name="Raja A."/>
            <person name="Underwood J."/>
            <person name="Diekhans M."/>
            <person name="Fiddes I."/>
            <person name="Haussler D."/>
            <person name="Eichler E."/>
        </authorList>
    </citation>
    <scope>NUCLEOTIDE SEQUENCE [LARGE SCALE GENOMIC DNA]</scope>
    <source>
        <strain evidence="3">Yerkes chimp pedigree #C0471</strain>
    </source>
</reference>
<accession>A0A2J8LWX3</accession>